<feature type="region of interest" description="Disordered" evidence="1">
    <location>
        <begin position="1"/>
        <end position="67"/>
    </location>
</feature>
<evidence type="ECO:0000256" key="1">
    <source>
        <dbReference type="SAM" id="MobiDB-lite"/>
    </source>
</evidence>
<organism evidence="2 3">
    <name type="scientific">Salinomyces thailandicus</name>
    <dbReference type="NCBI Taxonomy" id="706561"/>
    <lineage>
        <taxon>Eukaryota</taxon>
        <taxon>Fungi</taxon>
        <taxon>Dikarya</taxon>
        <taxon>Ascomycota</taxon>
        <taxon>Pezizomycotina</taxon>
        <taxon>Dothideomycetes</taxon>
        <taxon>Dothideomycetidae</taxon>
        <taxon>Mycosphaerellales</taxon>
        <taxon>Teratosphaeriaceae</taxon>
        <taxon>Salinomyces</taxon>
    </lineage>
</organism>
<feature type="compositionally biased region" description="Basic and acidic residues" evidence="1">
    <location>
        <begin position="224"/>
        <end position="236"/>
    </location>
</feature>
<accession>A0A4U0UGV5</accession>
<feature type="compositionally biased region" description="Acidic residues" evidence="1">
    <location>
        <begin position="193"/>
        <end position="209"/>
    </location>
</feature>
<comment type="caution">
    <text evidence="2">The sequence shown here is derived from an EMBL/GenBank/DDBJ whole genome shotgun (WGS) entry which is preliminary data.</text>
</comment>
<evidence type="ECO:0000313" key="2">
    <source>
        <dbReference type="EMBL" id="TKA34222.1"/>
    </source>
</evidence>
<feature type="region of interest" description="Disordered" evidence="1">
    <location>
        <begin position="173"/>
        <end position="240"/>
    </location>
</feature>
<gene>
    <name evidence="2" type="ORF">B0A50_00202</name>
</gene>
<evidence type="ECO:0000313" key="3">
    <source>
        <dbReference type="Proteomes" id="UP000308549"/>
    </source>
</evidence>
<protein>
    <submittedName>
        <fullName evidence="2">Uncharacterized protein</fullName>
    </submittedName>
</protein>
<dbReference type="OrthoDB" id="3907906at2759"/>
<sequence>MASSTSPQSFEASQGINTKVGHGNESDSVDGSGDEIESDSSLSSGSSTDDSDEDGNAAAGHGRRGPEYSLHEAHAVLCLREKYPAGRLPSGARVKITRALNKWRKSEAEALGEVGAVVKRNSNSWRVKYGEMMAANMSMQRRNEVMGTNHAMPYITPTDSTPSESVEVIGDIEEKTDQEDESENAEEAGQIEGEGEGETESSDESDSSEESLSSGSSADDSEEDRNAAVEGARRNGPEFSAEEELAILYLREKYPAARLPAGALVKITRAINKWLKNQAEALVRSPTSAIPTAGA</sequence>
<feature type="compositionally biased region" description="Polar residues" evidence="1">
    <location>
        <begin position="1"/>
        <end position="17"/>
    </location>
</feature>
<dbReference type="EMBL" id="NAJL01000001">
    <property type="protein sequence ID" value="TKA34222.1"/>
    <property type="molecule type" value="Genomic_DNA"/>
</dbReference>
<proteinExistence type="predicted"/>
<keyword evidence="3" id="KW-1185">Reference proteome</keyword>
<reference evidence="2 3" key="1">
    <citation type="submission" date="2017-03" db="EMBL/GenBank/DDBJ databases">
        <title>Genomes of endolithic fungi from Antarctica.</title>
        <authorList>
            <person name="Coleine C."/>
            <person name="Masonjones S."/>
            <person name="Stajich J.E."/>
        </authorList>
    </citation>
    <scope>NUCLEOTIDE SEQUENCE [LARGE SCALE GENOMIC DNA]</scope>
    <source>
        <strain evidence="2 3">CCFEE 6315</strain>
    </source>
</reference>
<dbReference type="AlphaFoldDB" id="A0A4U0UGV5"/>
<feature type="compositionally biased region" description="Acidic residues" evidence="1">
    <location>
        <begin position="173"/>
        <end position="186"/>
    </location>
</feature>
<feature type="compositionally biased region" description="Low complexity" evidence="1">
    <location>
        <begin position="39"/>
        <end position="48"/>
    </location>
</feature>
<name>A0A4U0UGV5_9PEZI</name>
<dbReference type="Proteomes" id="UP000308549">
    <property type="component" value="Unassembled WGS sequence"/>
</dbReference>